<comment type="caution">
    <text evidence="1">The sequence shown here is derived from an EMBL/GenBank/DDBJ whole genome shotgun (WGS) entry which is preliminary data.</text>
</comment>
<sequence length="176" mass="19938">MSEGFASMIKLRLLKLDYSWIAKDVVQSFSEMRWLSWKGCPTQFTPTNPTKLVVLDLSYSDITESWMGWKYIKVAKSLKVINLTSCHKLSRTPNLSENLQLEVLILKSCYRLTAFDKSIGDLKRLVILNLQHCDNLTYLPNNICPLICNLKSVSNSSLAPDLEVETSDDDSVSSGR</sequence>
<dbReference type="SUPFAM" id="SSF52058">
    <property type="entry name" value="L domain-like"/>
    <property type="match status" value="1"/>
</dbReference>
<proteinExistence type="predicted"/>
<dbReference type="GO" id="GO:0006952">
    <property type="term" value="P:defense response"/>
    <property type="evidence" value="ECO:0007669"/>
    <property type="project" value="InterPro"/>
</dbReference>
<dbReference type="Proteomes" id="UP001141806">
    <property type="component" value="Unassembled WGS sequence"/>
</dbReference>
<evidence type="ECO:0000313" key="2">
    <source>
        <dbReference type="Proteomes" id="UP001141806"/>
    </source>
</evidence>
<accession>A0A9Q0H871</accession>
<dbReference type="Gene3D" id="3.80.10.10">
    <property type="entry name" value="Ribonuclease Inhibitor"/>
    <property type="match status" value="1"/>
</dbReference>
<organism evidence="1 2">
    <name type="scientific">Protea cynaroides</name>
    <dbReference type="NCBI Taxonomy" id="273540"/>
    <lineage>
        <taxon>Eukaryota</taxon>
        <taxon>Viridiplantae</taxon>
        <taxon>Streptophyta</taxon>
        <taxon>Embryophyta</taxon>
        <taxon>Tracheophyta</taxon>
        <taxon>Spermatophyta</taxon>
        <taxon>Magnoliopsida</taxon>
        <taxon>Proteales</taxon>
        <taxon>Proteaceae</taxon>
        <taxon>Protea</taxon>
    </lineage>
</organism>
<protein>
    <submittedName>
        <fullName evidence="1">Uncharacterized protein</fullName>
    </submittedName>
</protein>
<dbReference type="AlphaFoldDB" id="A0A9Q0H871"/>
<dbReference type="PANTHER" id="PTHR11017">
    <property type="entry name" value="LEUCINE-RICH REPEAT-CONTAINING PROTEIN"/>
    <property type="match status" value="1"/>
</dbReference>
<evidence type="ECO:0000313" key="1">
    <source>
        <dbReference type="EMBL" id="KAJ4958944.1"/>
    </source>
</evidence>
<keyword evidence="2" id="KW-1185">Reference proteome</keyword>
<reference evidence="1" key="1">
    <citation type="journal article" date="2023" name="Plant J.">
        <title>The genome of the king protea, Protea cynaroides.</title>
        <authorList>
            <person name="Chang J."/>
            <person name="Duong T.A."/>
            <person name="Schoeman C."/>
            <person name="Ma X."/>
            <person name="Roodt D."/>
            <person name="Barker N."/>
            <person name="Li Z."/>
            <person name="Van de Peer Y."/>
            <person name="Mizrachi E."/>
        </authorList>
    </citation>
    <scope>NUCLEOTIDE SEQUENCE</scope>
    <source>
        <tissue evidence="1">Young leaves</tissue>
    </source>
</reference>
<name>A0A9Q0H871_9MAGN</name>
<dbReference type="OrthoDB" id="1733683at2759"/>
<gene>
    <name evidence="1" type="ORF">NE237_026055</name>
</gene>
<dbReference type="InterPro" id="IPR032675">
    <property type="entry name" value="LRR_dom_sf"/>
</dbReference>
<dbReference type="InterPro" id="IPR044974">
    <property type="entry name" value="Disease_R_plants"/>
</dbReference>
<dbReference type="PANTHER" id="PTHR11017:SF570">
    <property type="entry name" value="DISEASE RESISTANCE PROTEIN (TIR-NBS CLASS)-RELATED"/>
    <property type="match status" value="1"/>
</dbReference>
<dbReference type="EMBL" id="JAMYWD010000010">
    <property type="protein sequence ID" value="KAJ4958944.1"/>
    <property type="molecule type" value="Genomic_DNA"/>
</dbReference>